<dbReference type="OrthoDB" id="2015992at2759"/>
<dbReference type="InterPro" id="IPR037171">
    <property type="entry name" value="NagB/RpiA_transferase-like"/>
</dbReference>
<evidence type="ECO:0000313" key="7">
    <source>
        <dbReference type="EMBL" id="TKW55031.1"/>
    </source>
</evidence>
<organism evidence="7 8">
    <name type="scientific">Colletotrichum tanaceti</name>
    <dbReference type="NCBI Taxonomy" id="1306861"/>
    <lineage>
        <taxon>Eukaryota</taxon>
        <taxon>Fungi</taxon>
        <taxon>Dikarya</taxon>
        <taxon>Ascomycota</taxon>
        <taxon>Pezizomycotina</taxon>
        <taxon>Sordariomycetes</taxon>
        <taxon>Hypocreomycetidae</taxon>
        <taxon>Glomerellales</taxon>
        <taxon>Glomerellaceae</taxon>
        <taxon>Colletotrichum</taxon>
        <taxon>Colletotrichum destructivum species complex</taxon>
    </lineage>
</organism>
<dbReference type="AlphaFoldDB" id="A0A4U6XH33"/>
<keyword evidence="3" id="KW-0067">ATP-binding</keyword>
<keyword evidence="2" id="KW-0547">Nucleotide-binding</keyword>
<proteinExistence type="inferred from homology"/>
<dbReference type="GO" id="GO:0030272">
    <property type="term" value="F:5-formyltetrahydrofolate cyclo-ligase activity"/>
    <property type="evidence" value="ECO:0007669"/>
    <property type="project" value="UniProtKB-EC"/>
</dbReference>
<evidence type="ECO:0000256" key="2">
    <source>
        <dbReference type="ARBA" id="ARBA00022741"/>
    </source>
</evidence>
<protein>
    <recommendedName>
        <fullName evidence="5">5-formyltetrahydrofolate cyclo-ligase</fullName>
        <ecNumber evidence="5">6.3.3.2</ecNumber>
    </recommendedName>
</protein>
<dbReference type="PANTHER" id="PTHR23407:SF1">
    <property type="entry name" value="5-FORMYLTETRAHYDROFOLATE CYCLO-LIGASE"/>
    <property type="match status" value="1"/>
</dbReference>
<dbReference type="SUPFAM" id="SSF100950">
    <property type="entry name" value="NagB/RpiA/CoA transferase-like"/>
    <property type="match status" value="1"/>
</dbReference>
<dbReference type="Gene3D" id="3.40.50.10420">
    <property type="entry name" value="NagB/RpiA/CoA transferase-like"/>
    <property type="match status" value="1"/>
</dbReference>
<sequence>MSPNPMKPSGKSRSKINVAEPRLQAPQTPESLRIIRGRAKVYAEYSAGLLTAVMASLVAAKNQLRSAMKDRLTGIAHDSIKAQSQAVFETLKTFRPYVEAQKVSIFLSMPSGEIQTDGIVRHALLAGKHVYIPYLHKSPFAPGETPPRVMDMVRLRDLHDYESLQLDKWGIPSIDPKTVNQRDRVLGEPGAESSELSFLDLMLLPGVAFDIDSNSGSLRRLGHGKGFYDLFIRRYATKYNELSSPKHPVLLYGLALSEQFLSQPSDGPVPVAQHDQQLHGLILGNGEVKRPADSSRSK</sequence>
<evidence type="ECO:0000256" key="4">
    <source>
        <dbReference type="ARBA" id="ARBA00036539"/>
    </source>
</evidence>
<keyword evidence="7" id="KW-0436">Ligase</keyword>
<dbReference type="STRING" id="1306861.A0A4U6XH33"/>
<evidence type="ECO:0000313" key="8">
    <source>
        <dbReference type="Proteomes" id="UP000310108"/>
    </source>
</evidence>
<evidence type="ECO:0000256" key="3">
    <source>
        <dbReference type="ARBA" id="ARBA00022840"/>
    </source>
</evidence>
<dbReference type="EMBL" id="PJEX01000113">
    <property type="protein sequence ID" value="TKW55031.1"/>
    <property type="molecule type" value="Genomic_DNA"/>
</dbReference>
<dbReference type="GO" id="GO:0009396">
    <property type="term" value="P:folic acid-containing compound biosynthetic process"/>
    <property type="evidence" value="ECO:0007669"/>
    <property type="project" value="TreeGrafter"/>
</dbReference>
<comment type="similarity">
    <text evidence="1">Belongs to the 5-formyltetrahydrofolate cyclo-ligase family.</text>
</comment>
<reference evidence="7 8" key="1">
    <citation type="journal article" date="2019" name="PLoS ONE">
        <title>Comparative genome analysis indicates high evolutionary potential of pathogenicity genes in Colletotrichum tanaceti.</title>
        <authorList>
            <person name="Lelwala R.V."/>
            <person name="Korhonen P.K."/>
            <person name="Young N.D."/>
            <person name="Scott J.B."/>
            <person name="Ades P.A."/>
            <person name="Gasser R.B."/>
            <person name="Taylor P.W.J."/>
        </authorList>
    </citation>
    <scope>NUCLEOTIDE SEQUENCE [LARGE SCALE GENOMIC DNA]</scope>
    <source>
        <strain evidence="7">BRIP57314</strain>
    </source>
</reference>
<accession>A0A4U6XH33</accession>
<name>A0A4U6XH33_9PEZI</name>
<keyword evidence="8" id="KW-1185">Reference proteome</keyword>
<dbReference type="GO" id="GO:0005739">
    <property type="term" value="C:mitochondrion"/>
    <property type="evidence" value="ECO:0007669"/>
    <property type="project" value="TreeGrafter"/>
</dbReference>
<dbReference type="EC" id="6.3.3.2" evidence="5"/>
<comment type="catalytic activity">
    <reaction evidence="4">
        <text>(6S)-5-formyl-5,6,7,8-tetrahydrofolate + ATP = (6R)-5,10-methenyltetrahydrofolate + ADP + phosphate</text>
        <dbReference type="Rhea" id="RHEA:10488"/>
        <dbReference type="ChEBI" id="CHEBI:30616"/>
        <dbReference type="ChEBI" id="CHEBI:43474"/>
        <dbReference type="ChEBI" id="CHEBI:57455"/>
        <dbReference type="ChEBI" id="CHEBI:57457"/>
        <dbReference type="ChEBI" id="CHEBI:456216"/>
        <dbReference type="EC" id="6.3.3.2"/>
    </reaction>
</comment>
<feature type="region of interest" description="Disordered" evidence="6">
    <location>
        <begin position="1"/>
        <end position="27"/>
    </location>
</feature>
<gene>
    <name evidence="7" type="primary">Y106G6E.4</name>
    <name evidence="7" type="ORF">CTA1_34</name>
</gene>
<evidence type="ECO:0000256" key="5">
    <source>
        <dbReference type="ARBA" id="ARBA00038966"/>
    </source>
</evidence>
<evidence type="ECO:0000256" key="6">
    <source>
        <dbReference type="SAM" id="MobiDB-lite"/>
    </source>
</evidence>
<dbReference type="PANTHER" id="PTHR23407">
    <property type="entry name" value="ATPASE INHIBITOR/5-FORMYLTETRAHYDROFOLATE CYCLO-LIGASE"/>
    <property type="match status" value="1"/>
</dbReference>
<dbReference type="InterPro" id="IPR024185">
    <property type="entry name" value="FTHF_cligase-like_sf"/>
</dbReference>
<evidence type="ECO:0000256" key="1">
    <source>
        <dbReference type="ARBA" id="ARBA00010638"/>
    </source>
</evidence>
<dbReference type="Proteomes" id="UP000310108">
    <property type="component" value="Unassembled WGS sequence"/>
</dbReference>
<dbReference type="Pfam" id="PF01812">
    <property type="entry name" value="5-FTHF_cyc-lig"/>
    <property type="match status" value="1"/>
</dbReference>
<comment type="caution">
    <text evidence="7">The sequence shown here is derived from an EMBL/GenBank/DDBJ whole genome shotgun (WGS) entry which is preliminary data.</text>
</comment>
<dbReference type="GO" id="GO:0035999">
    <property type="term" value="P:tetrahydrofolate interconversion"/>
    <property type="evidence" value="ECO:0007669"/>
    <property type="project" value="TreeGrafter"/>
</dbReference>
<dbReference type="InterPro" id="IPR002698">
    <property type="entry name" value="FTHF_cligase"/>
</dbReference>
<dbReference type="GO" id="GO:0005524">
    <property type="term" value="F:ATP binding"/>
    <property type="evidence" value="ECO:0007669"/>
    <property type="project" value="UniProtKB-KW"/>
</dbReference>